<feature type="transmembrane region" description="Helical" evidence="5">
    <location>
        <begin position="43"/>
        <end position="62"/>
    </location>
</feature>
<dbReference type="Pfam" id="PF03547">
    <property type="entry name" value="Mem_trans"/>
    <property type="match status" value="1"/>
</dbReference>
<dbReference type="AlphaFoldDB" id="A0A2R9SNC7"/>
<keyword evidence="2 5" id="KW-0812">Transmembrane</keyword>
<sequence length="63" mass="6706">MLAILSIKGTLFSVILILSAMPAAVNAVILAEEYDAAPKLVSRCILWTTLASFIVLPAMIGFL</sequence>
<dbReference type="GO" id="GO:0055085">
    <property type="term" value="P:transmembrane transport"/>
    <property type="evidence" value="ECO:0007669"/>
    <property type="project" value="InterPro"/>
</dbReference>
<evidence type="ECO:0000256" key="1">
    <source>
        <dbReference type="ARBA" id="ARBA00004141"/>
    </source>
</evidence>
<comment type="caution">
    <text evidence="6">The sequence shown here is derived from an EMBL/GenBank/DDBJ whole genome shotgun (WGS) entry which is preliminary data.</text>
</comment>
<evidence type="ECO:0000313" key="6">
    <source>
        <dbReference type="EMBL" id="EFU38853.1"/>
    </source>
</evidence>
<organism evidence="6 7">
    <name type="scientific">Paenibacillus vortex V453</name>
    <dbReference type="NCBI Taxonomy" id="715225"/>
    <lineage>
        <taxon>Bacteria</taxon>
        <taxon>Bacillati</taxon>
        <taxon>Bacillota</taxon>
        <taxon>Bacilli</taxon>
        <taxon>Bacillales</taxon>
        <taxon>Paenibacillaceae</taxon>
        <taxon>Paenibacillus</taxon>
    </lineage>
</organism>
<evidence type="ECO:0000256" key="3">
    <source>
        <dbReference type="ARBA" id="ARBA00022989"/>
    </source>
</evidence>
<comment type="subcellular location">
    <subcellularLocation>
        <location evidence="1">Membrane</location>
        <topology evidence="1">Multi-pass membrane protein</topology>
    </subcellularLocation>
</comment>
<dbReference type="EMBL" id="ADHJ01000045">
    <property type="protein sequence ID" value="EFU38853.1"/>
    <property type="molecule type" value="Genomic_DNA"/>
</dbReference>
<evidence type="ECO:0000256" key="4">
    <source>
        <dbReference type="ARBA" id="ARBA00023136"/>
    </source>
</evidence>
<dbReference type="KEGG" id="pvo:PVOR_27804"/>
<protein>
    <submittedName>
        <fullName evidence="6">Auxin Efflux Carrier</fullName>
    </submittedName>
</protein>
<evidence type="ECO:0000313" key="7">
    <source>
        <dbReference type="Proteomes" id="UP000003094"/>
    </source>
</evidence>
<keyword evidence="7" id="KW-1185">Reference proteome</keyword>
<proteinExistence type="predicted"/>
<name>A0A2R9SNC7_9BACL</name>
<keyword evidence="3 5" id="KW-1133">Transmembrane helix</keyword>
<gene>
    <name evidence="6" type="ORF">PVOR_27804</name>
</gene>
<evidence type="ECO:0000256" key="5">
    <source>
        <dbReference type="SAM" id="Phobius"/>
    </source>
</evidence>
<dbReference type="Proteomes" id="UP000003094">
    <property type="component" value="Unassembled WGS sequence"/>
</dbReference>
<evidence type="ECO:0000256" key="2">
    <source>
        <dbReference type="ARBA" id="ARBA00022692"/>
    </source>
</evidence>
<dbReference type="GO" id="GO:0016020">
    <property type="term" value="C:membrane"/>
    <property type="evidence" value="ECO:0007669"/>
    <property type="project" value="UniProtKB-SubCell"/>
</dbReference>
<dbReference type="InterPro" id="IPR004776">
    <property type="entry name" value="Mem_transp_PIN-like"/>
</dbReference>
<reference evidence="6 7" key="1">
    <citation type="journal article" date="2010" name="BMC Genomics">
        <title>Genome sequence of the pattern forming Paenibacillus vortex bacterium reveals potential for thriving in complex environments.</title>
        <authorList>
            <person name="Sirota-Madi A."/>
            <person name="Olender T."/>
            <person name="Helman Y."/>
            <person name="Ingham C."/>
            <person name="Brainis I."/>
            <person name="Roth D."/>
            <person name="Hagi E."/>
            <person name="Brodsky L."/>
            <person name="Leshkowitz D."/>
            <person name="Galatenko V."/>
            <person name="Nikolaev V."/>
            <person name="Mugasimangalam R.C."/>
            <person name="Bransburg-Zabary S."/>
            <person name="Gutnick D.L."/>
            <person name="Lancet D."/>
            <person name="Ben-Jacob E."/>
        </authorList>
    </citation>
    <scope>NUCLEOTIDE SEQUENCE [LARGE SCALE GENOMIC DNA]</scope>
    <source>
        <strain evidence="6 7">V453</strain>
    </source>
</reference>
<accession>A0A2R9SNC7</accession>
<keyword evidence="4 5" id="KW-0472">Membrane</keyword>